<name>A0A6P8WAQ2_GYMAC</name>
<evidence type="ECO:0000256" key="8">
    <source>
        <dbReference type="ARBA" id="ARBA00022737"/>
    </source>
</evidence>
<evidence type="ECO:0000256" key="11">
    <source>
        <dbReference type="ARBA" id="ARBA00023136"/>
    </source>
</evidence>
<evidence type="ECO:0000256" key="2">
    <source>
        <dbReference type="ARBA" id="ARBA00004204"/>
    </source>
</evidence>
<dbReference type="RefSeq" id="XP_034096163.1">
    <property type="nucleotide sequence ID" value="XM_034240272.1"/>
</dbReference>
<dbReference type="GeneID" id="117562447"/>
<evidence type="ECO:0000256" key="7">
    <source>
        <dbReference type="ARBA" id="ARBA00022692"/>
    </source>
</evidence>
<dbReference type="GO" id="GO:0031965">
    <property type="term" value="C:nuclear membrane"/>
    <property type="evidence" value="ECO:0007669"/>
    <property type="project" value="UniProtKB-SubCell"/>
</dbReference>
<feature type="region of interest" description="Disordered" evidence="16">
    <location>
        <begin position="1"/>
        <end position="33"/>
    </location>
</feature>
<feature type="region of interest" description="Disordered" evidence="16">
    <location>
        <begin position="317"/>
        <end position="338"/>
    </location>
</feature>
<dbReference type="SUPFAM" id="SSF46966">
    <property type="entry name" value="Spectrin repeat"/>
    <property type="match status" value="5"/>
</dbReference>
<dbReference type="Gene3D" id="1.10.418.10">
    <property type="entry name" value="Calponin-like domain"/>
    <property type="match status" value="2"/>
</dbReference>
<dbReference type="SMART" id="SM00150">
    <property type="entry name" value="SPEC"/>
    <property type="match status" value="5"/>
</dbReference>
<feature type="domain" description="Calponin-homology (CH)" evidence="17">
    <location>
        <begin position="212"/>
        <end position="317"/>
    </location>
</feature>
<accession>A0A6P8WAQ2</accession>
<keyword evidence="7" id="KW-0812">Transmembrane</keyword>
<dbReference type="PROSITE" id="PS50021">
    <property type="entry name" value="CH"/>
    <property type="match status" value="2"/>
</dbReference>
<dbReference type="OrthoDB" id="18740at2759"/>
<keyword evidence="18" id="KW-1185">Reference proteome</keyword>
<dbReference type="SMART" id="SM00033">
    <property type="entry name" value="CH"/>
    <property type="match status" value="2"/>
</dbReference>
<dbReference type="GO" id="GO:0005856">
    <property type="term" value="C:cytoskeleton"/>
    <property type="evidence" value="ECO:0007669"/>
    <property type="project" value="UniProtKB-SubCell"/>
</dbReference>
<comment type="subcellular location">
    <subcellularLocation>
        <location evidence="3">Cytoplasm</location>
        <location evidence="3">Cytoskeleton</location>
    </subcellularLocation>
    <subcellularLocation>
        <location evidence="2">Cytoplasm</location>
        <location evidence="2">Myofibril</location>
        <location evidence="2">Sarcomere</location>
    </subcellularLocation>
    <subcellularLocation>
        <location evidence="1">Nucleus membrane</location>
    </subcellularLocation>
</comment>
<dbReference type="PANTHER" id="PTHR14514:SF3">
    <property type="entry name" value="NESPRIN-1"/>
    <property type="match status" value="1"/>
</dbReference>
<keyword evidence="14" id="KW-0539">Nucleus</keyword>
<dbReference type="SUPFAM" id="SSF47576">
    <property type="entry name" value="Calponin-homology domain, CH-domain"/>
    <property type="match status" value="1"/>
</dbReference>
<keyword evidence="13" id="KW-0206">Cytoskeleton</keyword>
<evidence type="ECO:0000256" key="6">
    <source>
        <dbReference type="ARBA" id="ARBA00022553"/>
    </source>
</evidence>
<dbReference type="Pfam" id="PF00307">
    <property type="entry name" value="CH"/>
    <property type="match status" value="2"/>
</dbReference>
<feature type="non-terminal residue" evidence="19">
    <location>
        <position position="2492"/>
    </location>
</feature>
<evidence type="ECO:0000259" key="17">
    <source>
        <dbReference type="PROSITE" id="PS50021"/>
    </source>
</evidence>
<dbReference type="InterPro" id="IPR001715">
    <property type="entry name" value="CH_dom"/>
</dbReference>
<dbReference type="InParanoid" id="A0A6P8WAQ2"/>
<dbReference type="InterPro" id="IPR001589">
    <property type="entry name" value="Actinin_actin-bd_CS"/>
</dbReference>
<evidence type="ECO:0000313" key="18">
    <source>
        <dbReference type="Proteomes" id="UP000515161"/>
    </source>
</evidence>
<keyword evidence="11" id="KW-0472">Membrane</keyword>
<dbReference type="CDD" id="cd21243">
    <property type="entry name" value="CH_SYNE1_rpt2"/>
    <property type="match status" value="1"/>
</dbReference>
<evidence type="ECO:0000256" key="4">
    <source>
        <dbReference type="ARBA" id="ARBA00008619"/>
    </source>
</evidence>
<feature type="coiled-coil region" evidence="15">
    <location>
        <begin position="2272"/>
        <end position="2306"/>
    </location>
</feature>
<organism evidence="18 19">
    <name type="scientific">Gymnodraco acuticeps</name>
    <name type="common">Antarctic dragonfish</name>
    <dbReference type="NCBI Taxonomy" id="8218"/>
    <lineage>
        <taxon>Eukaryota</taxon>
        <taxon>Metazoa</taxon>
        <taxon>Chordata</taxon>
        <taxon>Craniata</taxon>
        <taxon>Vertebrata</taxon>
        <taxon>Euteleostomi</taxon>
        <taxon>Actinopterygii</taxon>
        <taxon>Neopterygii</taxon>
        <taxon>Teleostei</taxon>
        <taxon>Neoteleostei</taxon>
        <taxon>Acanthomorphata</taxon>
        <taxon>Eupercaria</taxon>
        <taxon>Perciformes</taxon>
        <taxon>Notothenioidei</taxon>
        <taxon>Bathydraconidae</taxon>
        <taxon>Gymnodraco</taxon>
    </lineage>
</organism>
<feature type="region of interest" description="Disordered" evidence="16">
    <location>
        <begin position="184"/>
        <end position="209"/>
    </location>
</feature>
<dbReference type="InterPro" id="IPR047291">
    <property type="entry name" value="CH_SYNE1_rpt2"/>
</dbReference>
<feature type="coiled-coil region" evidence="15">
    <location>
        <begin position="2025"/>
        <end position="2082"/>
    </location>
</feature>
<evidence type="ECO:0000256" key="9">
    <source>
        <dbReference type="ARBA" id="ARBA00022989"/>
    </source>
</evidence>
<keyword evidence="8" id="KW-0677">Repeat</keyword>
<dbReference type="FunFam" id="1.10.418.10:FF:000037">
    <property type="entry name" value="nesprin-1 isoform X1"/>
    <property type="match status" value="1"/>
</dbReference>
<dbReference type="GO" id="GO:0030017">
    <property type="term" value="C:sarcomere"/>
    <property type="evidence" value="ECO:0007669"/>
    <property type="project" value="UniProtKB-SubCell"/>
</dbReference>
<dbReference type="InterPro" id="IPR002017">
    <property type="entry name" value="Spectrin_repeat"/>
</dbReference>
<evidence type="ECO:0000256" key="10">
    <source>
        <dbReference type="ARBA" id="ARBA00023054"/>
    </source>
</evidence>
<dbReference type="FunFam" id="1.20.58.60:FF:000139">
    <property type="entry name" value="nesprin-1 isoform X1"/>
    <property type="match status" value="1"/>
</dbReference>
<evidence type="ECO:0000256" key="5">
    <source>
        <dbReference type="ARBA" id="ARBA00022490"/>
    </source>
</evidence>
<dbReference type="PROSITE" id="PS00020">
    <property type="entry name" value="ACTININ_2"/>
    <property type="match status" value="1"/>
</dbReference>
<feature type="coiled-coil region" evidence="15">
    <location>
        <begin position="2170"/>
        <end position="2197"/>
    </location>
</feature>
<evidence type="ECO:0000256" key="14">
    <source>
        <dbReference type="ARBA" id="ARBA00023242"/>
    </source>
</evidence>
<protein>
    <submittedName>
        <fullName evidence="19">Nesprin-1-like</fullName>
    </submittedName>
</protein>
<evidence type="ECO:0000256" key="1">
    <source>
        <dbReference type="ARBA" id="ARBA00004126"/>
    </source>
</evidence>
<keyword evidence="12" id="KW-0009">Actin-binding</keyword>
<dbReference type="InterPro" id="IPR057057">
    <property type="entry name" value="Spectrin_SYNE1"/>
</dbReference>
<dbReference type="PANTHER" id="PTHR14514">
    <property type="entry name" value="PKA ANCHORING PROTEIN"/>
    <property type="match status" value="1"/>
</dbReference>
<evidence type="ECO:0000313" key="19">
    <source>
        <dbReference type="RefSeq" id="XP_034096163.1"/>
    </source>
</evidence>
<feature type="domain" description="Calponin-homology (CH)" evidence="17">
    <location>
        <begin position="53"/>
        <end position="167"/>
    </location>
</feature>
<gene>
    <name evidence="19" type="primary">LOC117562447</name>
</gene>
<keyword evidence="6" id="KW-0597">Phosphoprotein</keyword>
<evidence type="ECO:0000256" key="13">
    <source>
        <dbReference type="ARBA" id="ARBA00023212"/>
    </source>
</evidence>
<proteinExistence type="inferred from homology"/>
<reference evidence="19" key="1">
    <citation type="submission" date="2025-08" db="UniProtKB">
        <authorList>
            <consortium name="RefSeq"/>
        </authorList>
    </citation>
    <scope>IDENTIFICATION</scope>
</reference>
<evidence type="ECO:0000256" key="16">
    <source>
        <dbReference type="SAM" id="MobiDB-lite"/>
    </source>
</evidence>
<feature type="coiled-coil region" evidence="15">
    <location>
        <begin position="344"/>
        <end position="378"/>
    </location>
</feature>
<feature type="compositionally biased region" description="Low complexity" evidence="16">
    <location>
        <begin position="184"/>
        <end position="199"/>
    </location>
</feature>
<feature type="coiled-coil region" evidence="15">
    <location>
        <begin position="1828"/>
        <end position="1858"/>
    </location>
</feature>
<evidence type="ECO:0000256" key="12">
    <source>
        <dbReference type="ARBA" id="ARBA00023203"/>
    </source>
</evidence>
<dbReference type="Pfam" id="PF00435">
    <property type="entry name" value="Spectrin"/>
    <property type="match status" value="1"/>
</dbReference>
<evidence type="ECO:0000256" key="15">
    <source>
        <dbReference type="SAM" id="Coils"/>
    </source>
</evidence>
<dbReference type="InterPro" id="IPR036872">
    <property type="entry name" value="CH_dom_sf"/>
</dbReference>
<dbReference type="InterPro" id="IPR018159">
    <property type="entry name" value="Spectrin/alpha-actinin"/>
</dbReference>
<dbReference type="InterPro" id="IPR047290">
    <property type="entry name" value="CH_SYNE1_rpt1"/>
</dbReference>
<feature type="compositionally biased region" description="Basic and acidic residues" evidence="16">
    <location>
        <begin position="1"/>
        <end position="13"/>
    </location>
</feature>
<dbReference type="FunFam" id="1.10.418.10:FF:000033">
    <property type="entry name" value="nesprin-1 isoform X1"/>
    <property type="match status" value="1"/>
</dbReference>
<keyword evidence="10 15" id="KW-0175">Coiled coil</keyword>
<evidence type="ECO:0000256" key="3">
    <source>
        <dbReference type="ARBA" id="ARBA00004245"/>
    </source>
</evidence>
<comment type="similarity">
    <text evidence="4">Belongs to the nesprin family.</text>
</comment>
<dbReference type="CDD" id="cd21241">
    <property type="entry name" value="CH_SYNE1_rpt1"/>
    <property type="match status" value="1"/>
</dbReference>
<dbReference type="KEGG" id="gacu:117562447"/>
<keyword evidence="9" id="KW-1133">Transmembrane helix</keyword>
<dbReference type="Proteomes" id="UP000515161">
    <property type="component" value="Unplaced"/>
</dbReference>
<keyword evidence="5" id="KW-0963">Cytoplasm</keyword>
<dbReference type="Gene3D" id="1.20.58.60">
    <property type="match status" value="5"/>
</dbReference>
<sequence>MSSHQPHDNRLDSRCSPGYNMARRAGGEGSPKKNTSLNLVTGFFHYLRDEQEAVQKRTFTKWINSHLAKRVPPLVVTDLFEDIKDGVMLLALLEVLSGQTLPCEPGKKLKRIHWVANIGTALNFLEGRKSAYRGSPIKLVNINSTDIVDGRPSIVLGLMWTIILYFQIEELTCSLPALQAVSSSTSSMDSSTSSTETHSPPVKRKPLPPVQGGVRKALLKWVQHTATKRLGLEVKDFGPSWRTGLAFFAVINALRPNLVDMERVWRRPNRENLQEAFSLAEKELGVPQLLDPEDVDVDKPDEKSIMTYVAQFLKHHPDREQSDADGQPDEEQGLAPRDIEEMLQREQRKSLRELKMCLNQLERDAIQAQETEGNLTQQYQLFKSLHVQVEMRRKQVEGALQSTQKDGMLTVDQALVKQAWERASNRLLDWHLQLDRSLPAPLDSVGAWLHEAEGALQQEIIVHQAHDVTAATVHRALEQHKDVLKSLEIHQQVFQRIHKDRSVDGVPIPPDQLQDMAERMNFVSTSSSIHLSQMEFLENKHHMQGFLILTESKLKSWIIKYGRQESVAVMLHNYISFVEKQHFFENYEALFQSLKLSAEAFVNADSSVDEGEMGVRRFMREVVAQWRSLSMEVRSVRSMLEEVLSNWERYSSTVASLQAWLEDAEAALSQPENTKREFFRDLSHWMDQHAAMNDAGNFLIETCDETVSLDLKQQLLLLNGRWRDLFLKVQQYAHADELEKWRKDHLKAVLALKELLDTAEVKLNVPVQISFLNVRAFLQDVENTKQKVVAMETQYKLAARSAQLLAKDAPQDEAARVMAIMATAKSQLSKVRERCPSLVRECHVLLPLLEEMEKHITAFYQALERASRITSADREADTQTQQKQKWQDLLNQQQSCKRCLSVIERNHHALQRALSSSKVLRNFDLSLLQKRVSEIQNSTQALLKELGEWRRQEEANNCLRRRFEESRQELERVLKKAQGCLRETGDAEELLKKHSDFFGQLDQRLLSVFLKACDELTDILPQEEQQGLQETVRRLHKHWKDIQSEVPSHLLRLKVEVEWSRVAVIIKDCRSELDREMQALSGTCTSERVIKEHRTFFRERKPVTLCEKRIRNMEDLCHKLPDNDPVYRTLDSTRRTVEEVTEQIKSTYLKLEHHPDKWKEWNDRFCEISDWLSSQRRHVRLLRETARNSSHQEQVDAAVQTLQEAVDAREESLLWLESRLAGLSEVSSDLEVQRQRTTLAKLSTDLRALFSSLCQWGEEGSAMFQYEELREEVCGALEEVLRVRREAEEQISSILDAEGLEEAKQLYLIHQHHLKRLHINTREAELLVAHCRQLQKGEGLSQSLHQLEGAFRDVDHKSGAKEHNLQETLSTWQHFEAERETVWRFISNTNNELHKELIFNSVDSLKTELEHTKELLTKVEECSVRADLLLEKAADIQLGPKNQTLLLQHAQTTREAVAQLQDHLNKNVVQVEMVCMWWERFSSESEGFSQWINETEKELEAVSSTSSLDPLDKHIITVEAVADGLEERRAALAHMEADCEALSRFVTPGEAGRIRTRLAQMRRCWEELKGRAEQLGGQLIQSASYWQRYNDNFEQCKKATSDLKEKLDCPLTYCSSSSETYKSLQDHMDVCQAVEQLNPRLMALCSAMKRLAEGSQLEGEVANLQKQQGEFLEKAAEKQSTLESLLSLWQRFEKENSSMKNWLNRCESVCCPDTDLLSADKEKLRNELLNVQEMQGETASYEALLQGLVNLALCLYPTASETCVEVLSYDLAQLEERCTSVKNSISHRLELLQCQLSKLEQFDQALLTLTQRSEHFLSGLRSSSQVDIADLEAAISQLKEHEVQLQAHASLRETLQQRESSLLHCSTSEAQQQLQGWREDCLQPLSESQRLLLLRKECLNQLKTFLEKHKAAVRTVRCLHEAVEGRGSWDRAKAEELHRGIGEVAKDVARLEAEAVGLDGQLSKAHLHLSGAEWQAHRDLSHPQGRTSCRGQAVALMMALEEVQRGVGWRQSEADALGALWTSFRERKEEVMKNLNKLDNEARQEGAREITVHAFQKRLRFFVQLEDELQSLQHSQRWLEEKGSQLALRDSELAGEALREVALVKTAWEDVRTLINNGQEQSGVVVDLLRQFHHLKSILTTVVENAQAVAHNLPDHNHNAQEAKRTFTRHDTVQAELREKQEDMDQLICTVEDLQRELEKVPNSDASSLHRDMEMLRDQWLEVSEKIQTNTERLGYCVSLWDDLKSMEQDINQWAANSIADLNDSVTNLSDKEQTETHLATFQAEVEKREQRLDTLQERVAELKERAKLQETPLQMQVLESDLRKKMAHAHEVYNQAKHTLTYFSFQKQRLEDLMSQMSERLVAVEGSLSDLTEATSPEDIGTVKDLQSVVQQQRADMDSARDSLSALCRSHPSQELSFLSSDLTSIAKRTEAVAQRCAKTRGSLQDGLQLHFNELVQDFHSRLTDVKSELKDCSNQSGDDAILHAKLQRLK</sequence>
<dbReference type="Pfam" id="PF25034">
    <property type="entry name" value="Spectrin_SYNE1"/>
    <property type="match status" value="1"/>
</dbReference>
<dbReference type="PROSITE" id="PS00019">
    <property type="entry name" value="ACTININ_1"/>
    <property type="match status" value="1"/>
</dbReference>
<dbReference type="GO" id="GO:0003779">
    <property type="term" value="F:actin binding"/>
    <property type="evidence" value="ECO:0007669"/>
    <property type="project" value="UniProtKB-KW"/>
</dbReference>